<gene>
    <name evidence="3" type="ORF">F5890DRAFT_67213</name>
</gene>
<comment type="caution">
    <text evidence="3">The sequence shown here is derived from an EMBL/GenBank/DDBJ whole genome shotgun (WGS) entry which is preliminary data.</text>
</comment>
<accession>A0AA38USJ3</accession>
<dbReference type="Proteomes" id="UP001163850">
    <property type="component" value="Unassembled WGS sequence"/>
</dbReference>
<feature type="domain" description="DH" evidence="2">
    <location>
        <begin position="42"/>
        <end position="90"/>
    </location>
</feature>
<proteinExistence type="predicted"/>
<dbReference type="InterPro" id="IPR035899">
    <property type="entry name" value="DBL_dom_sf"/>
</dbReference>
<dbReference type="PANTHER" id="PTHR46572:SF1">
    <property type="entry name" value="RHO1 GUANINE NUCLEOTIDE EXCHANGE FACTOR TUS1"/>
    <property type="match status" value="1"/>
</dbReference>
<dbReference type="PANTHER" id="PTHR46572">
    <property type="entry name" value="RHO1 GDP-GTP EXCHANGE PROTEIN 1-RELATED"/>
    <property type="match status" value="1"/>
</dbReference>
<feature type="domain" description="DH" evidence="2">
    <location>
        <begin position="131"/>
        <end position="269"/>
    </location>
</feature>
<dbReference type="InterPro" id="IPR052233">
    <property type="entry name" value="Rho-type_GEFs"/>
</dbReference>
<dbReference type="SUPFAM" id="SSF48065">
    <property type="entry name" value="DBL homology domain (DH-domain)"/>
    <property type="match status" value="2"/>
</dbReference>
<dbReference type="Pfam" id="PF00621">
    <property type="entry name" value="RhoGEF"/>
    <property type="match status" value="2"/>
</dbReference>
<evidence type="ECO:0000313" key="3">
    <source>
        <dbReference type="EMBL" id="KAJ3984204.1"/>
    </source>
</evidence>
<dbReference type="EMBL" id="MU801996">
    <property type="protein sequence ID" value="KAJ3984204.1"/>
    <property type="molecule type" value="Genomic_DNA"/>
</dbReference>
<dbReference type="AlphaFoldDB" id="A0AA38USJ3"/>
<organism evidence="3 4">
    <name type="scientific">Lentinula detonsa</name>
    <dbReference type="NCBI Taxonomy" id="2804962"/>
    <lineage>
        <taxon>Eukaryota</taxon>
        <taxon>Fungi</taxon>
        <taxon>Dikarya</taxon>
        <taxon>Basidiomycota</taxon>
        <taxon>Agaricomycotina</taxon>
        <taxon>Agaricomycetes</taxon>
        <taxon>Agaricomycetidae</taxon>
        <taxon>Agaricales</taxon>
        <taxon>Marasmiineae</taxon>
        <taxon>Omphalotaceae</taxon>
        <taxon>Lentinula</taxon>
    </lineage>
</organism>
<feature type="region of interest" description="Disordered" evidence="1">
    <location>
        <begin position="1"/>
        <end position="39"/>
    </location>
</feature>
<dbReference type="Gene3D" id="1.20.900.10">
    <property type="entry name" value="Dbl homology (DH) domain"/>
    <property type="match status" value="2"/>
</dbReference>
<feature type="compositionally biased region" description="Low complexity" evidence="1">
    <location>
        <begin position="12"/>
        <end position="39"/>
    </location>
</feature>
<evidence type="ECO:0000256" key="1">
    <source>
        <dbReference type="SAM" id="MobiDB-lite"/>
    </source>
</evidence>
<reference evidence="3" key="1">
    <citation type="submission" date="2022-08" db="EMBL/GenBank/DDBJ databases">
        <authorList>
            <consortium name="DOE Joint Genome Institute"/>
            <person name="Min B."/>
            <person name="Riley R."/>
            <person name="Sierra-Patev S."/>
            <person name="Naranjo-Ortiz M."/>
            <person name="Looney B."/>
            <person name="Konkel Z."/>
            <person name="Slot J.C."/>
            <person name="Sakamoto Y."/>
            <person name="Steenwyk J.L."/>
            <person name="Rokas A."/>
            <person name="Carro J."/>
            <person name="Camarero S."/>
            <person name="Ferreira P."/>
            <person name="Molpeceres G."/>
            <person name="Ruiz-Duenas F.J."/>
            <person name="Serrano A."/>
            <person name="Henrissat B."/>
            <person name="Drula E."/>
            <person name="Hughes K.W."/>
            <person name="Mata J.L."/>
            <person name="Ishikawa N.K."/>
            <person name="Vargas-Isla R."/>
            <person name="Ushijima S."/>
            <person name="Smith C.A."/>
            <person name="Ahrendt S."/>
            <person name="Andreopoulos W."/>
            <person name="He G."/>
            <person name="Labutti K."/>
            <person name="Lipzen A."/>
            <person name="Ng V."/>
            <person name="Sandor L."/>
            <person name="Barry K."/>
            <person name="Martinez A.T."/>
            <person name="Xiao Y."/>
            <person name="Gibbons J.G."/>
            <person name="Terashima K."/>
            <person name="Hibbett D.S."/>
            <person name="Grigoriev I.V."/>
        </authorList>
    </citation>
    <scope>NUCLEOTIDE SEQUENCE</scope>
    <source>
        <strain evidence="3">TFB7829</strain>
    </source>
</reference>
<dbReference type="InterPro" id="IPR000219">
    <property type="entry name" value="DH_dom"/>
</dbReference>
<evidence type="ECO:0000259" key="2">
    <source>
        <dbReference type="PROSITE" id="PS50010"/>
    </source>
</evidence>
<evidence type="ECO:0000313" key="4">
    <source>
        <dbReference type="Proteomes" id="UP001163850"/>
    </source>
</evidence>
<dbReference type="GO" id="GO:0005085">
    <property type="term" value="F:guanyl-nucleotide exchange factor activity"/>
    <property type="evidence" value="ECO:0007669"/>
    <property type="project" value="InterPro"/>
</dbReference>
<dbReference type="PROSITE" id="PS50010">
    <property type="entry name" value="DH_2"/>
    <property type="match status" value="2"/>
</dbReference>
<protein>
    <submittedName>
        <fullName evidence="3">Dbl homology domain-containing protein</fullName>
    </submittedName>
</protein>
<sequence length="269" mass="30373">MPTVAVNPSSPPVNTSLMSSSSNNATASNSNSNSSPSSSAVQLDLKHYLTRPSEHLQKYPVLLSAILKETAEGNPDAEFLHEAIEALGNLQTVAPLRTFQEAMGRGLPGKWEWHDLVSKETRESLERKECKRQSIIFELIKGEMAYAKDLENIDIMYIHPLREADPPIITRDRLDSFITDVFHNFAELHAHHQRLVEKFHEVQTEEFPVIRSVIAAVFDAALNFREAYMEYIPNYPTAVYRIDDEMANNPAFKTFVEQCDGIQTPTVLT</sequence>
<name>A0AA38USJ3_9AGAR</name>